<protein>
    <submittedName>
        <fullName evidence="1">Uncharacterized protein</fullName>
    </submittedName>
</protein>
<evidence type="ECO:0000313" key="2">
    <source>
        <dbReference type="Proteomes" id="UP000076761"/>
    </source>
</evidence>
<organism evidence="1 2">
    <name type="scientific">Neolentinus lepideus HHB14362 ss-1</name>
    <dbReference type="NCBI Taxonomy" id="1314782"/>
    <lineage>
        <taxon>Eukaryota</taxon>
        <taxon>Fungi</taxon>
        <taxon>Dikarya</taxon>
        <taxon>Basidiomycota</taxon>
        <taxon>Agaricomycotina</taxon>
        <taxon>Agaricomycetes</taxon>
        <taxon>Gloeophyllales</taxon>
        <taxon>Gloeophyllaceae</taxon>
        <taxon>Neolentinus</taxon>
    </lineage>
</organism>
<gene>
    <name evidence="1" type="ORF">NEOLEDRAFT_1065960</name>
</gene>
<evidence type="ECO:0000313" key="1">
    <source>
        <dbReference type="EMBL" id="KZT24959.1"/>
    </source>
</evidence>
<name>A0A165SCH7_9AGAM</name>
<dbReference type="InParanoid" id="A0A165SCH7"/>
<reference evidence="1 2" key="1">
    <citation type="journal article" date="2016" name="Mol. Biol. Evol.">
        <title>Comparative Genomics of Early-Diverging Mushroom-Forming Fungi Provides Insights into the Origins of Lignocellulose Decay Capabilities.</title>
        <authorList>
            <person name="Nagy L.G."/>
            <person name="Riley R."/>
            <person name="Tritt A."/>
            <person name="Adam C."/>
            <person name="Daum C."/>
            <person name="Floudas D."/>
            <person name="Sun H."/>
            <person name="Yadav J.S."/>
            <person name="Pangilinan J."/>
            <person name="Larsson K.H."/>
            <person name="Matsuura K."/>
            <person name="Barry K."/>
            <person name="Labutti K."/>
            <person name="Kuo R."/>
            <person name="Ohm R.A."/>
            <person name="Bhattacharya S.S."/>
            <person name="Shirouzu T."/>
            <person name="Yoshinaga Y."/>
            <person name="Martin F.M."/>
            <person name="Grigoriev I.V."/>
            <person name="Hibbett D.S."/>
        </authorList>
    </citation>
    <scope>NUCLEOTIDE SEQUENCE [LARGE SCALE GENOMIC DNA]</scope>
    <source>
        <strain evidence="1 2">HHB14362 ss-1</strain>
    </source>
</reference>
<dbReference type="Proteomes" id="UP000076761">
    <property type="component" value="Unassembled WGS sequence"/>
</dbReference>
<dbReference type="OrthoDB" id="3153997at2759"/>
<dbReference type="AlphaFoldDB" id="A0A165SCH7"/>
<sequence>MRAIIESALIPKSPCIVDPGNGPRVKDMDVFLSSSFAAPPAMDDPMCAEFARDEVLQMLLTVLPEEMAMVLWYNKSRSRGRICPACLRLYNLGDLLPDHSEELKLWSHNGQVPELEKEKELSGICSSVCFIAASYNYPEAIRSTWGRTAEELDDQTWEFLNTPGGGHDDMGLGLLLRMSRLHDLGLAQLCFPDENFDSDGSESDQEIEIEKFHQEDMDIVCMSA</sequence>
<keyword evidence="2" id="KW-1185">Reference proteome</keyword>
<proteinExistence type="predicted"/>
<dbReference type="STRING" id="1314782.A0A165SCH7"/>
<accession>A0A165SCH7</accession>
<dbReference type="EMBL" id="KV425574">
    <property type="protein sequence ID" value="KZT24959.1"/>
    <property type="molecule type" value="Genomic_DNA"/>
</dbReference>